<dbReference type="PROSITE" id="PS50297">
    <property type="entry name" value="ANK_REP_REGION"/>
    <property type="match status" value="1"/>
</dbReference>
<dbReference type="STRING" id="656916.A0A2G7FEF3"/>
<evidence type="ECO:0000256" key="1">
    <source>
        <dbReference type="ARBA" id="ARBA00022737"/>
    </source>
</evidence>
<evidence type="ECO:0000313" key="4">
    <source>
        <dbReference type="EMBL" id="PIG78987.1"/>
    </source>
</evidence>
<protein>
    <submittedName>
        <fullName evidence="4">Uncharacterized protein</fullName>
    </submittedName>
</protein>
<dbReference type="SMART" id="SM00248">
    <property type="entry name" value="ANK"/>
    <property type="match status" value="6"/>
</dbReference>
<dbReference type="EMBL" id="NEXV01000715">
    <property type="protein sequence ID" value="PIG78987.1"/>
    <property type="molecule type" value="Genomic_DNA"/>
</dbReference>
<dbReference type="InterPro" id="IPR036770">
    <property type="entry name" value="Ankyrin_rpt-contain_sf"/>
</dbReference>
<evidence type="ECO:0000256" key="3">
    <source>
        <dbReference type="PROSITE-ProRule" id="PRU00023"/>
    </source>
</evidence>
<dbReference type="PANTHER" id="PTHR24198:SF165">
    <property type="entry name" value="ANKYRIN REPEAT-CONTAINING PROTEIN-RELATED"/>
    <property type="match status" value="1"/>
</dbReference>
<accession>A0A2G7FEF3</accession>
<keyword evidence="5" id="KW-1185">Reference proteome</keyword>
<sequence length="436" mass="49307">MFNTMEVTMEVPMGYFTKIPIEILLEIASLLDIKCLSNLLAANEDVAAHCLHLVTLPRLVYVIQQIDIDSLMNLLEAGIEPNTTDSEGNTLLAIAMKRSEIVEQSVPQNGEEPAKDKPRQSDKLSQLIMLLLQRGADPTKLSRYNRLPLDLASTEILKHRELCAALYERKARVTDLATFGRIYECQSVSEIQQLLDNRTDIASLRGGFYKDRTILHHLAMNDIARLPEKQPVLGLLLKHAPGLLDMPMKDGRTALHLAVQSNNETLFSYLLDKGANAEAFSSRHMTPLNCAVPIGAVEMVIEMLTKVDRIRRTPAPQLYEPNYDTPFSLALHCCGLKEPHCNSFKIARILLEHDRTQMDNDCRAKIEIIRSRPIPRKHRDDFEAILKISQGQVTEPSYKDALFYKHLLTKLLDALVMFAIHLSYSVRGQFYHAITT</sequence>
<dbReference type="PANTHER" id="PTHR24198">
    <property type="entry name" value="ANKYRIN REPEAT AND PROTEIN KINASE DOMAIN-CONTAINING PROTEIN"/>
    <property type="match status" value="1"/>
</dbReference>
<feature type="repeat" description="ANK" evidence="3">
    <location>
        <begin position="250"/>
        <end position="282"/>
    </location>
</feature>
<dbReference type="Proteomes" id="UP000231358">
    <property type="component" value="Unassembled WGS sequence"/>
</dbReference>
<dbReference type="SUPFAM" id="SSF48403">
    <property type="entry name" value="Ankyrin repeat"/>
    <property type="match status" value="1"/>
</dbReference>
<proteinExistence type="predicted"/>
<dbReference type="PROSITE" id="PS50088">
    <property type="entry name" value="ANK_REPEAT"/>
    <property type="match status" value="1"/>
</dbReference>
<evidence type="ECO:0000313" key="5">
    <source>
        <dbReference type="Proteomes" id="UP000231358"/>
    </source>
</evidence>
<gene>
    <name evidence="4" type="ORF">AARAC_003559</name>
</gene>
<dbReference type="InterPro" id="IPR002110">
    <property type="entry name" value="Ankyrin_rpt"/>
</dbReference>
<dbReference type="Pfam" id="PF12796">
    <property type="entry name" value="Ank_2"/>
    <property type="match status" value="1"/>
</dbReference>
<keyword evidence="1" id="KW-0677">Repeat</keyword>
<dbReference type="AlphaFoldDB" id="A0A2G7FEF3"/>
<reference evidence="4 5" key="1">
    <citation type="submission" date="2017-05" db="EMBL/GenBank/DDBJ databases">
        <title>Genome sequence for an aflatoxigenic pathogen of Argentinian peanut, Aspergillus arachidicola.</title>
        <authorList>
            <person name="Moore G."/>
            <person name="Beltz S.B."/>
            <person name="Mack B.M."/>
        </authorList>
    </citation>
    <scope>NUCLEOTIDE SEQUENCE [LARGE SCALE GENOMIC DNA]</scope>
    <source>
        <strain evidence="4 5">CBS 117610</strain>
    </source>
</reference>
<organism evidence="4 5">
    <name type="scientific">Aspergillus arachidicola</name>
    <dbReference type="NCBI Taxonomy" id="656916"/>
    <lineage>
        <taxon>Eukaryota</taxon>
        <taxon>Fungi</taxon>
        <taxon>Dikarya</taxon>
        <taxon>Ascomycota</taxon>
        <taxon>Pezizomycotina</taxon>
        <taxon>Eurotiomycetes</taxon>
        <taxon>Eurotiomycetidae</taxon>
        <taxon>Eurotiales</taxon>
        <taxon>Aspergillaceae</taxon>
        <taxon>Aspergillus</taxon>
        <taxon>Aspergillus subgen. Circumdati</taxon>
    </lineage>
</organism>
<keyword evidence="2 3" id="KW-0040">ANK repeat</keyword>
<comment type="caution">
    <text evidence="4">The sequence shown here is derived from an EMBL/GenBank/DDBJ whole genome shotgun (WGS) entry which is preliminary data.</text>
</comment>
<name>A0A2G7FEF3_9EURO</name>
<evidence type="ECO:0000256" key="2">
    <source>
        <dbReference type="ARBA" id="ARBA00023043"/>
    </source>
</evidence>
<dbReference type="Gene3D" id="1.25.40.20">
    <property type="entry name" value="Ankyrin repeat-containing domain"/>
    <property type="match status" value="2"/>
</dbReference>